<dbReference type="PIRSF" id="PIRSF003203">
    <property type="entry name" value="AzlD"/>
    <property type="match status" value="1"/>
</dbReference>
<name>A0A9D9HR94_9SPIR</name>
<accession>A0A9D9HR94</accession>
<keyword evidence="1" id="KW-0812">Transmembrane</keyword>
<dbReference type="EMBL" id="JADIMM010000108">
    <property type="protein sequence ID" value="MBO8458393.1"/>
    <property type="molecule type" value="Genomic_DNA"/>
</dbReference>
<keyword evidence="1" id="KW-1133">Transmembrane helix</keyword>
<dbReference type="Pfam" id="PF05437">
    <property type="entry name" value="AzlD"/>
    <property type="match status" value="1"/>
</dbReference>
<evidence type="ECO:0000256" key="1">
    <source>
        <dbReference type="SAM" id="Phobius"/>
    </source>
</evidence>
<feature type="transmembrane region" description="Helical" evidence="1">
    <location>
        <begin position="95"/>
        <end position="111"/>
    </location>
</feature>
<feature type="transmembrane region" description="Helical" evidence="1">
    <location>
        <begin position="41"/>
        <end position="60"/>
    </location>
</feature>
<reference evidence="2" key="1">
    <citation type="submission" date="2020-10" db="EMBL/GenBank/DDBJ databases">
        <authorList>
            <person name="Gilroy R."/>
        </authorList>
    </citation>
    <scope>NUCLEOTIDE SEQUENCE</scope>
    <source>
        <strain evidence="2">10532</strain>
    </source>
</reference>
<protein>
    <submittedName>
        <fullName evidence="2">AzlD domain-containing protein</fullName>
    </submittedName>
</protein>
<organism evidence="2 3">
    <name type="scientific">Candidatus Gallitreponema excrementavium</name>
    <dbReference type="NCBI Taxonomy" id="2840840"/>
    <lineage>
        <taxon>Bacteria</taxon>
        <taxon>Pseudomonadati</taxon>
        <taxon>Spirochaetota</taxon>
        <taxon>Spirochaetia</taxon>
        <taxon>Spirochaetales</taxon>
        <taxon>Candidatus Gallitreponema</taxon>
    </lineage>
</organism>
<proteinExistence type="predicted"/>
<evidence type="ECO:0000313" key="3">
    <source>
        <dbReference type="Proteomes" id="UP000823638"/>
    </source>
</evidence>
<dbReference type="InterPro" id="IPR008407">
    <property type="entry name" value="Brnchd-chn_aa_trnsp_AzlD"/>
</dbReference>
<reference evidence="2" key="2">
    <citation type="journal article" date="2021" name="PeerJ">
        <title>Extensive microbial diversity within the chicken gut microbiome revealed by metagenomics and culture.</title>
        <authorList>
            <person name="Gilroy R."/>
            <person name="Ravi A."/>
            <person name="Getino M."/>
            <person name="Pursley I."/>
            <person name="Horton D.L."/>
            <person name="Alikhan N.F."/>
            <person name="Baker D."/>
            <person name="Gharbi K."/>
            <person name="Hall N."/>
            <person name="Watson M."/>
            <person name="Adriaenssens E.M."/>
            <person name="Foster-Nyarko E."/>
            <person name="Jarju S."/>
            <person name="Secka A."/>
            <person name="Antonio M."/>
            <person name="Oren A."/>
            <person name="Chaudhuri R.R."/>
            <person name="La Ragione R."/>
            <person name="Hildebrand F."/>
            <person name="Pallen M.J."/>
        </authorList>
    </citation>
    <scope>NUCLEOTIDE SEQUENCE</scope>
    <source>
        <strain evidence="2">10532</strain>
    </source>
</reference>
<keyword evidence="1" id="KW-0472">Membrane</keyword>
<evidence type="ECO:0000313" key="2">
    <source>
        <dbReference type="EMBL" id="MBO8458393.1"/>
    </source>
</evidence>
<gene>
    <name evidence="2" type="ORF">IAA81_09255</name>
</gene>
<sequence>MNQVSVPMAFLGTLVMSLVIYGTRAFPFVLFSRKEPPGFIRFVEKFIPPMIMAVLVVYCLKDVSFKMPSEGGNWIPAFAGCVFTVVAHIWKKNAMVSIFGATALYMILLYLL</sequence>
<feature type="transmembrane region" description="Helical" evidence="1">
    <location>
        <begin position="72"/>
        <end position="89"/>
    </location>
</feature>
<comment type="caution">
    <text evidence="2">The sequence shown here is derived from an EMBL/GenBank/DDBJ whole genome shotgun (WGS) entry which is preliminary data.</text>
</comment>
<dbReference type="AlphaFoldDB" id="A0A9D9HR94"/>
<dbReference type="Proteomes" id="UP000823638">
    <property type="component" value="Unassembled WGS sequence"/>
</dbReference>